<name>A0AA40F5I3_9PEZI</name>
<gene>
    <name evidence="9" type="ORF">B0T18DRAFT_435894</name>
</gene>
<dbReference type="GO" id="GO:0000981">
    <property type="term" value="F:DNA-binding transcription factor activity, RNA polymerase II-specific"/>
    <property type="evidence" value="ECO:0007669"/>
    <property type="project" value="UniProtKB-ARBA"/>
</dbReference>
<keyword evidence="3 5" id="KW-0863">Zinc-finger</keyword>
<evidence type="ECO:0000256" key="1">
    <source>
        <dbReference type="ARBA" id="ARBA00022723"/>
    </source>
</evidence>
<evidence type="ECO:0000256" key="2">
    <source>
        <dbReference type="ARBA" id="ARBA00022737"/>
    </source>
</evidence>
<reference evidence="9" key="1">
    <citation type="submission" date="2023-06" db="EMBL/GenBank/DDBJ databases">
        <title>Genome-scale phylogeny and comparative genomics of the fungal order Sordariales.</title>
        <authorList>
            <consortium name="Lawrence Berkeley National Laboratory"/>
            <person name="Hensen N."/>
            <person name="Bonometti L."/>
            <person name="Westerberg I."/>
            <person name="Brannstrom I.O."/>
            <person name="Guillou S."/>
            <person name="Cros-Aarteil S."/>
            <person name="Calhoun S."/>
            <person name="Haridas S."/>
            <person name="Kuo A."/>
            <person name="Mondo S."/>
            <person name="Pangilinan J."/>
            <person name="Riley R."/>
            <person name="LaButti K."/>
            <person name="Andreopoulos B."/>
            <person name="Lipzen A."/>
            <person name="Chen C."/>
            <person name="Yanf M."/>
            <person name="Daum C."/>
            <person name="Ng V."/>
            <person name="Clum A."/>
            <person name="Steindorff A."/>
            <person name="Ohm R."/>
            <person name="Martin F."/>
            <person name="Silar P."/>
            <person name="Natvig D."/>
            <person name="Lalanne C."/>
            <person name="Gautier V."/>
            <person name="Ament-velasquez S.L."/>
            <person name="Kruys A."/>
            <person name="Hutchinson M.I."/>
            <person name="Powell A.J."/>
            <person name="Barry K."/>
            <person name="Miller A.N."/>
            <person name="Grigoriev I.V."/>
            <person name="Debuchy R."/>
            <person name="Gladieux P."/>
            <person name="Thoren M.H."/>
            <person name="Johannesson H."/>
        </authorList>
    </citation>
    <scope>NUCLEOTIDE SEQUENCE</scope>
    <source>
        <strain evidence="9">SMH3187-1</strain>
    </source>
</reference>
<dbReference type="PANTHER" id="PTHR23235">
    <property type="entry name" value="KRUEPPEL-LIKE TRANSCRIPTION FACTOR"/>
    <property type="match status" value="1"/>
</dbReference>
<feature type="domain" description="C2H2-type" evidence="8">
    <location>
        <begin position="311"/>
        <end position="341"/>
    </location>
</feature>
<evidence type="ECO:0000256" key="4">
    <source>
        <dbReference type="ARBA" id="ARBA00022833"/>
    </source>
</evidence>
<evidence type="ECO:0000313" key="9">
    <source>
        <dbReference type="EMBL" id="KAK0751585.1"/>
    </source>
</evidence>
<feature type="region of interest" description="Disordered" evidence="7">
    <location>
        <begin position="374"/>
        <end position="534"/>
    </location>
</feature>
<feature type="compositionally biased region" description="Basic and acidic residues" evidence="7">
    <location>
        <begin position="80"/>
        <end position="90"/>
    </location>
</feature>
<feature type="region of interest" description="Disordered" evidence="7">
    <location>
        <begin position="80"/>
        <end position="102"/>
    </location>
</feature>
<feature type="region of interest" description="Disordered" evidence="7">
    <location>
        <begin position="151"/>
        <end position="189"/>
    </location>
</feature>
<proteinExistence type="predicted"/>
<feature type="compositionally biased region" description="Polar residues" evidence="7">
    <location>
        <begin position="448"/>
        <end position="459"/>
    </location>
</feature>
<protein>
    <recommendedName>
        <fullName evidence="8">C2H2-type domain-containing protein</fullName>
    </recommendedName>
</protein>
<feature type="region of interest" description="Disordered" evidence="7">
    <location>
        <begin position="329"/>
        <end position="362"/>
    </location>
</feature>
<evidence type="ECO:0000256" key="3">
    <source>
        <dbReference type="ARBA" id="ARBA00022771"/>
    </source>
</evidence>
<dbReference type="Pfam" id="PF00096">
    <property type="entry name" value="zf-C2H2"/>
    <property type="match status" value="2"/>
</dbReference>
<dbReference type="AlphaFoldDB" id="A0AA40F5I3"/>
<dbReference type="Gene3D" id="3.30.160.60">
    <property type="entry name" value="Classic Zinc Finger"/>
    <property type="match status" value="3"/>
</dbReference>
<evidence type="ECO:0000256" key="7">
    <source>
        <dbReference type="SAM" id="MobiDB-lite"/>
    </source>
</evidence>
<feature type="domain" description="C2H2-type" evidence="8">
    <location>
        <begin position="283"/>
        <end position="310"/>
    </location>
</feature>
<evidence type="ECO:0000256" key="5">
    <source>
        <dbReference type="PROSITE-ProRule" id="PRU00042"/>
    </source>
</evidence>
<keyword evidence="10" id="KW-1185">Reference proteome</keyword>
<keyword evidence="1" id="KW-0479">Metal-binding</keyword>
<dbReference type="InterPro" id="IPR013087">
    <property type="entry name" value="Znf_C2H2_type"/>
</dbReference>
<keyword evidence="2" id="KW-0677">Repeat</keyword>
<evidence type="ECO:0000259" key="8">
    <source>
        <dbReference type="PROSITE" id="PS50157"/>
    </source>
</evidence>
<dbReference type="PROSITE" id="PS50157">
    <property type="entry name" value="ZINC_FINGER_C2H2_2"/>
    <property type="match status" value="3"/>
</dbReference>
<dbReference type="FunFam" id="3.30.160.60:FF:000446">
    <property type="entry name" value="Zinc finger protein"/>
    <property type="match status" value="1"/>
</dbReference>
<dbReference type="GO" id="GO:0008270">
    <property type="term" value="F:zinc ion binding"/>
    <property type="evidence" value="ECO:0007669"/>
    <property type="project" value="UniProtKB-KW"/>
</dbReference>
<feature type="compositionally biased region" description="Polar residues" evidence="7">
    <location>
        <begin position="154"/>
        <end position="163"/>
    </location>
</feature>
<dbReference type="Proteomes" id="UP001172155">
    <property type="component" value="Unassembled WGS sequence"/>
</dbReference>
<feature type="region of interest" description="Disordered" evidence="7">
    <location>
        <begin position="19"/>
        <end position="57"/>
    </location>
</feature>
<sequence>MRRLREAVAIYVRVASPAAVAYHATQDTRPLKRPRETTPSPSPSPSSAPAPDISPSKIARLAEYTRQAFTPLTGAAALEERRQRRAEEQRQGPPGISSNPTQQALNHLMSGATATMSRPQDARTEAASHSDIEAAAVAAARALGVVPMPHDNMSEGQEVSPHSTAGGESGVSMEDGDSQVVHSPHQMDLDGRADPRLYAAQPEAPMDDKAVAASFSYPGPPAAMTAPPPRGMSMPMPNTQNPELVGRSPSSNKRHKCDECQTEFTRHHNLKSHMLTHSQEKPYVCQDCNLRFRRLHDLKRHGKLHTGEKPHICPKCDRKFARGDALARHSKGAGGCAGRRPSMGSFPGDEDYQGQHDGDDSAMAGVLYENNADASMSEDGRGLSLPSIKAQHAPGQGGQEGFAHSNTYPPTGGRPGGGLYPPNVDRGSAGPAGGPPGGPSNHAAHQIPTASMYAQSGMTESPKPLSPGGGQAGQKRSASGLSLPTHGMSPAAKRAWLSQYPPADGDEPEVNAQAGRGRGRPAGGAAQRQEGNGPVPVPMSVPAENNGAFVGHDTGIVTYFHHLDEKVKALMADAELRNKRETELMERLNAHEHTINAQQESIMMLSNEVASLREQLAGGPRATGRATRSSNPT</sequence>
<keyword evidence="6" id="KW-0175">Coiled coil</keyword>
<evidence type="ECO:0000256" key="6">
    <source>
        <dbReference type="SAM" id="Coils"/>
    </source>
</evidence>
<accession>A0AA40F5I3</accession>
<feature type="coiled-coil region" evidence="6">
    <location>
        <begin position="571"/>
        <end position="615"/>
    </location>
</feature>
<keyword evidence="4" id="KW-0862">Zinc</keyword>
<dbReference type="SMART" id="SM00355">
    <property type="entry name" value="ZnF_C2H2"/>
    <property type="match status" value="3"/>
</dbReference>
<dbReference type="PANTHER" id="PTHR23235:SF120">
    <property type="entry name" value="KRUPPEL-LIKE FACTOR 15"/>
    <property type="match status" value="1"/>
</dbReference>
<dbReference type="InterPro" id="IPR036236">
    <property type="entry name" value="Znf_C2H2_sf"/>
</dbReference>
<dbReference type="FunFam" id="3.30.160.60:FF:000072">
    <property type="entry name" value="zinc finger protein 143 isoform X1"/>
    <property type="match status" value="1"/>
</dbReference>
<dbReference type="EMBL" id="JAUKUD010000002">
    <property type="protein sequence ID" value="KAK0751585.1"/>
    <property type="molecule type" value="Genomic_DNA"/>
</dbReference>
<evidence type="ECO:0000313" key="10">
    <source>
        <dbReference type="Proteomes" id="UP001172155"/>
    </source>
</evidence>
<dbReference type="PROSITE" id="PS00028">
    <property type="entry name" value="ZINC_FINGER_C2H2_1"/>
    <property type="match status" value="2"/>
</dbReference>
<dbReference type="SUPFAM" id="SSF57667">
    <property type="entry name" value="beta-beta-alpha zinc fingers"/>
    <property type="match status" value="2"/>
</dbReference>
<comment type="caution">
    <text evidence="9">The sequence shown here is derived from an EMBL/GenBank/DDBJ whole genome shotgun (WGS) entry which is preliminary data.</text>
</comment>
<feature type="domain" description="C2H2-type" evidence="8">
    <location>
        <begin position="255"/>
        <end position="282"/>
    </location>
</feature>
<dbReference type="GO" id="GO:0000978">
    <property type="term" value="F:RNA polymerase II cis-regulatory region sequence-specific DNA binding"/>
    <property type="evidence" value="ECO:0007669"/>
    <property type="project" value="TreeGrafter"/>
</dbReference>
<organism evidence="9 10">
    <name type="scientific">Schizothecium vesticola</name>
    <dbReference type="NCBI Taxonomy" id="314040"/>
    <lineage>
        <taxon>Eukaryota</taxon>
        <taxon>Fungi</taxon>
        <taxon>Dikarya</taxon>
        <taxon>Ascomycota</taxon>
        <taxon>Pezizomycotina</taxon>
        <taxon>Sordariomycetes</taxon>
        <taxon>Sordariomycetidae</taxon>
        <taxon>Sordariales</taxon>
        <taxon>Schizotheciaceae</taxon>
        <taxon>Schizothecium</taxon>
    </lineage>
</organism>